<keyword evidence="2 11" id="KW-0813">Transport</keyword>
<keyword evidence="7" id="KW-0406">Ion transport</keyword>
<evidence type="ECO:0000256" key="12">
    <source>
        <dbReference type="RuleBase" id="RU003357"/>
    </source>
</evidence>
<dbReference type="PANTHER" id="PTHR32552">
    <property type="entry name" value="FERRICHROME IRON RECEPTOR-RELATED"/>
    <property type="match status" value="1"/>
</dbReference>
<proteinExistence type="inferred from homology"/>
<evidence type="ECO:0000256" key="13">
    <source>
        <dbReference type="SAM" id="SignalP"/>
    </source>
</evidence>
<accession>A0ABT5FCE3</accession>
<evidence type="ECO:0000256" key="1">
    <source>
        <dbReference type="ARBA" id="ARBA00004571"/>
    </source>
</evidence>
<evidence type="ECO:0000256" key="3">
    <source>
        <dbReference type="ARBA" id="ARBA00022452"/>
    </source>
</evidence>
<feature type="domain" description="TonB-dependent receptor-like beta-barrel" evidence="14">
    <location>
        <begin position="320"/>
        <end position="774"/>
    </location>
</feature>
<gene>
    <name evidence="16" type="ORF">PN838_11115</name>
</gene>
<dbReference type="RefSeq" id="WP_272180701.1">
    <property type="nucleotide sequence ID" value="NZ_JAQOMS010000002.1"/>
</dbReference>
<evidence type="ECO:0000313" key="16">
    <source>
        <dbReference type="EMBL" id="MDC2889218.1"/>
    </source>
</evidence>
<evidence type="ECO:0000256" key="8">
    <source>
        <dbReference type="ARBA" id="ARBA00023077"/>
    </source>
</evidence>
<comment type="similarity">
    <text evidence="11 12">Belongs to the TonB-dependent receptor family.</text>
</comment>
<keyword evidence="9 11" id="KW-0472">Membrane</keyword>
<evidence type="ECO:0000259" key="15">
    <source>
        <dbReference type="Pfam" id="PF07715"/>
    </source>
</evidence>
<evidence type="ECO:0000259" key="14">
    <source>
        <dbReference type="Pfam" id="PF00593"/>
    </source>
</evidence>
<keyword evidence="10 11" id="KW-0998">Cell outer membrane</keyword>
<name>A0ABT5FCE3_9GAMM</name>
<keyword evidence="16" id="KW-0675">Receptor</keyword>
<dbReference type="SUPFAM" id="SSF56935">
    <property type="entry name" value="Porins"/>
    <property type="match status" value="1"/>
</dbReference>
<evidence type="ECO:0000256" key="7">
    <source>
        <dbReference type="ARBA" id="ARBA00023065"/>
    </source>
</evidence>
<dbReference type="EMBL" id="JAQOMS010000002">
    <property type="protein sequence ID" value="MDC2889218.1"/>
    <property type="molecule type" value="Genomic_DNA"/>
</dbReference>
<evidence type="ECO:0000256" key="10">
    <source>
        <dbReference type="ARBA" id="ARBA00023237"/>
    </source>
</evidence>
<dbReference type="InterPro" id="IPR036942">
    <property type="entry name" value="Beta-barrel_TonB_sf"/>
</dbReference>
<dbReference type="InterPro" id="IPR039426">
    <property type="entry name" value="TonB-dep_rcpt-like"/>
</dbReference>
<evidence type="ECO:0000313" key="17">
    <source>
        <dbReference type="Proteomes" id="UP001528411"/>
    </source>
</evidence>
<keyword evidence="8 12" id="KW-0798">TonB box</keyword>
<dbReference type="InterPro" id="IPR012910">
    <property type="entry name" value="Plug_dom"/>
</dbReference>
<reference evidence="16 17" key="1">
    <citation type="submission" date="2023-01" db="EMBL/GenBank/DDBJ databases">
        <title>Psychrosphaera sp. nov., isolated from marine algae.</title>
        <authorList>
            <person name="Bayburt H."/>
            <person name="Choi B.J."/>
            <person name="Kim J.M."/>
            <person name="Choi D.G."/>
            <person name="Jeon C.O."/>
        </authorList>
    </citation>
    <scope>NUCLEOTIDE SEQUENCE [LARGE SCALE GENOMIC DNA]</scope>
    <source>
        <strain evidence="16 17">G1-22</strain>
    </source>
</reference>
<evidence type="ECO:0000256" key="4">
    <source>
        <dbReference type="ARBA" id="ARBA00022496"/>
    </source>
</evidence>
<protein>
    <submittedName>
        <fullName evidence="16">TonB-dependent receptor</fullName>
    </submittedName>
</protein>
<dbReference type="Pfam" id="PF07715">
    <property type="entry name" value="Plug"/>
    <property type="match status" value="1"/>
</dbReference>
<keyword evidence="5 11" id="KW-0812">Transmembrane</keyword>
<sequence>MKNATFKKSVITSAVSAALVMSFSSLAVEQQADTQVEKGDIERIKVTATHRKVSQEELPFNISSVLGSDIEDQNISDSAELLRNVAGITIVDKGHRNGGTTNSMIIRGINVESGISGADVGQSTVPTVSSYVDATPIFANFLLKDIERVEVLRGPQGTLYGSGALGGTVRYVMNKPDPEITEGSLKLDLSKTDGSDGNNMTLDAMFNMPINDKSAVRFVVGKLNNDGIIDMPNLYQLDDEGVPLVKADNGSCVSASSSALTASELVNNGSCYHSQKDVDSVDITYFKAAYGIAITDDVQLTLTHHFQTDEVGGRRAVTRGADYNGNVYDDYEHGATLLEPSERDVNLTSMEIEADFGFATLTSNTSSYDHQGSGWRDNTSLWVSGGRDWYNAWYTGNPRPASHVEAGFEDKALVQEFRLVSNEAPNSKIDWIAGVYYMDQERVTTNLSHLRGIEYYGAADVNASGAPRWWVGAPTDKDLTYIRHETFEDLAIYGELTYKFSDDFRATVGARWFDNTLKNNTAIDAYYGQAREIESVPFPTQEESDVLVKLNLSYDINDNNMVYATYSEGFRRGGSNAIPTDGPFAELNPESVETYGKDTVKNYEVGVKGFARGFTYSADVYMVKWDDPQLNTGTAWWAFFMAQNGIAAETSGLELESSVALTDDITMRVGYAFTKAELTDDLIQPQSLSVTAEAGQQLPGVAEHVLSFNISHTTEITNDIEMTSRLSGYYQSESTNSVVPTSAIYAEFDGFSIWNASVNFIKDDWGLSLYIKNLGNEEGVTGSYPDSYLSTDTGVFENFYGNNQKDFIARPQTIGASVSYQF</sequence>
<dbReference type="Proteomes" id="UP001528411">
    <property type="component" value="Unassembled WGS sequence"/>
</dbReference>
<evidence type="ECO:0000256" key="6">
    <source>
        <dbReference type="ARBA" id="ARBA00023004"/>
    </source>
</evidence>
<keyword evidence="3 11" id="KW-1134">Transmembrane beta strand</keyword>
<keyword evidence="6" id="KW-0408">Iron</keyword>
<dbReference type="PANTHER" id="PTHR32552:SF81">
    <property type="entry name" value="TONB-DEPENDENT OUTER MEMBRANE RECEPTOR"/>
    <property type="match status" value="1"/>
</dbReference>
<evidence type="ECO:0000256" key="5">
    <source>
        <dbReference type="ARBA" id="ARBA00022692"/>
    </source>
</evidence>
<evidence type="ECO:0000256" key="2">
    <source>
        <dbReference type="ARBA" id="ARBA00022448"/>
    </source>
</evidence>
<dbReference type="Pfam" id="PF00593">
    <property type="entry name" value="TonB_dep_Rec_b-barrel"/>
    <property type="match status" value="1"/>
</dbReference>
<organism evidence="16 17">
    <name type="scientific">Psychrosphaera algicola</name>
    <dbReference type="NCBI Taxonomy" id="3023714"/>
    <lineage>
        <taxon>Bacteria</taxon>
        <taxon>Pseudomonadati</taxon>
        <taxon>Pseudomonadota</taxon>
        <taxon>Gammaproteobacteria</taxon>
        <taxon>Alteromonadales</taxon>
        <taxon>Pseudoalteromonadaceae</taxon>
        <taxon>Psychrosphaera</taxon>
    </lineage>
</organism>
<comment type="caution">
    <text evidence="16">The sequence shown here is derived from an EMBL/GenBank/DDBJ whole genome shotgun (WGS) entry which is preliminary data.</text>
</comment>
<evidence type="ECO:0000256" key="9">
    <source>
        <dbReference type="ARBA" id="ARBA00023136"/>
    </source>
</evidence>
<feature type="chain" id="PRO_5046743277" evidence="13">
    <location>
        <begin position="28"/>
        <end position="822"/>
    </location>
</feature>
<comment type="subcellular location">
    <subcellularLocation>
        <location evidence="1 11">Cell outer membrane</location>
        <topology evidence="1 11">Multi-pass membrane protein</topology>
    </subcellularLocation>
</comment>
<dbReference type="Gene3D" id="2.40.170.20">
    <property type="entry name" value="TonB-dependent receptor, beta-barrel domain"/>
    <property type="match status" value="1"/>
</dbReference>
<dbReference type="InterPro" id="IPR000531">
    <property type="entry name" value="Beta-barrel_TonB"/>
</dbReference>
<keyword evidence="13" id="KW-0732">Signal</keyword>
<feature type="signal peptide" evidence="13">
    <location>
        <begin position="1"/>
        <end position="27"/>
    </location>
</feature>
<keyword evidence="4" id="KW-0410">Iron transport</keyword>
<evidence type="ECO:0000256" key="11">
    <source>
        <dbReference type="PROSITE-ProRule" id="PRU01360"/>
    </source>
</evidence>
<dbReference type="PROSITE" id="PS52016">
    <property type="entry name" value="TONB_DEPENDENT_REC_3"/>
    <property type="match status" value="1"/>
</dbReference>
<feature type="domain" description="TonB-dependent receptor plug" evidence="15">
    <location>
        <begin position="55"/>
        <end position="168"/>
    </location>
</feature>
<keyword evidence="17" id="KW-1185">Reference proteome</keyword>